<organism evidence="3 4">
    <name type="scientific">Protomyces lactucae-debilis</name>
    <dbReference type="NCBI Taxonomy" id="2754530"/>
    <lineage>
        <taxon>Eukaryota</taxon>
        <taxon>Fungi</taxon>
        <taxon>Dikarya</taxon>
        <taxon>Ascomycota</taxon>
        <taxon>Taphrinomycotina</taxon>
        <taxon>Taphrinomycetes</taxon>
        <taxon>Taphrinales</taxon>
        <taxon>Protomycetaceae</taxon>
        <taxon>Protomyces</taxon>
    </lineage>
</organism>
<feature type="region of interest" description="Disordered" evidence="1">
    <location>
        <begin position="456"/>
        <end position="500"/>
    </location>
</feature>
<proteinExistence type="predicted"/>
<feature type="region of interest" description="Disordered" evidence="1">
    <location>
        <begin position="537"/>
        <end position="568"/>
    </location>
</feature>
<dbReference type="AlphaFoldDB" id="A0A1Y2FX68"/>
<dbReference type="RefSeq" id="XP_040728389.1">
    <property type="nucleotide sequence ID" value="XM_040870846.1"/>
</dbReference>
<feature type="region of interest" description="Disordered" evidence="1">
    <location>
        <begin position="120"/>
        <end position="146"/>
    </location>
</feature>
<evidence type="ECO:0000259" key="2">
    <source>
        <dbReference type="Pfam" id="PF11001"/>
    </source>
</evidence>
<comment type="caution">
    <text evidence="3">The sequence shown here is derived from an EMBL/GenBank/DDBJ whole genome shotgun (WGS) entry which is preliminary data.</text>
</comment>
<dbReference type="InterPro" id="IPR021264">
    <property type="entry name" value="AFUB_079030/YDR124W-like"/>
</dbReference>
<feature type="compositionally biased region" description="Polar residues" evidence="1">
    <location>
        <begin position="555"/>
        <end position="568"/>
    </location>
</feature>
<feature type="compositionally biased region" description="Basic and acidic residues" evidence="1">
    <location>
        <begin position="491"/>
        <end position="500"/>
    </location>
</feature>
<evidence type="ECO:0000256" key="1">
    <source>
        <dbReference type="SAM" id="MobiDB-lite"/>
    </source>
</evidence>
<name>A0A1Y2FX68_PROLT</name>
<evidence type="ECO:0000313" key="4">
    <source>
        <dbReference type="Proteomes" id="UP000193685"/>
    </source>
</evidence>
<protein>
    <recommendedName>
        <fullName evidence="2">Subtelomeric hrmA-associated cluster protein AFUB-079030/YDR124W-like helical bundle domain-containing protein</fullName>
    </recommendedName>
</protein>
<dbReference type="PANTHER" id="PTHR36102:SF1">
    <property type="entry name" value="YDR124W-LIKE HELICAL BUNDLE DOMAIN-CONTAINING PROTEIN"/>
    <property type="match status" value="1"/>
</dbReference>
<dbReference type="InterPro" id="IPR047092">
    <property type="entry name" value="AFUB_07903/YDR124W-like_hel"/>
</dbReference>
<reference evidence="3 4" key="1">
    <citation type="submission" date="2016-07" db="EMBL/GenBank/DDBJ databases">
        <title>Pervasive Adenine N6-methylation of Active Genes in Fungi.</title>
        <authorList>
            <consortium name="DOE Joint Genome Institute"/>
            <person name="Mondo S.J."/>
            <person name="Dannebaum R.O."/>
            <person name="Kuo R.C."/>
            <person name="Labutti K."/>
            <person name="Haridas S."/>
            <person name="Kuo A."/>
            <person name="Salamov A."/>
            <person name="Ahrendt S.R."/>
            <person name="Lipzen A."/>
            <person name="Sullivan W."/>
            <person name="Andreopoulos W.B."/>
            <person name="Clum A."/>
            <person name="Lindquist E."/>
            <person name="Daum C."/>
            <person name="Ramamoorthy G.K."/>
            <person name="Gryganskyi A."/>
            <person name="Culley D."/>
            <person name="Magnuson J.K."/>
            <person name="James T.Y."/>
            <person name="O'Malley M.A."/>
            <person name="Stajich J.E."/>
            <person name="Spatafora J.W."/>
            <person name="Visel A."/>
            <person name="Grigoriev I.V."/>
        </authorList>
    </citation>
    <scope>NUCLEOTIDE SEQUENCE [LARGE SCALE GENOMIC DNA]</scope>
    <source>
        <strain evidence="3 4">12-1054</strain>
    </source>
</reference>
<gene>
    <name evidence="3" type="ORF">BCR37DRAFT_390402</name>
</gene>
<dbReference type="OrthoDB" id="5338458at2759"/>
<dbReference type="GeneID" id="63787445"/>
<dbReference type="EMBL" id="MCFI01000001">
    <property type="protein sequence ID" value="ORY87894.1"/>
    <property type="molecule type" value="Genomic_DNA"/>
</dbReference>
<dbReference type="Pfam" id="PF11001">
    <property type="entry name" value="AFUB_07903_YDR124W_hel"/>
    <property type="match status" value="1"/>
</dbReference>
<dbReference type="PANTHER" id="PTHR36102">
    <property type="entry name" value="CHROMOSOME 10, WHOLE GENOME SHOTGUN SEQUENCE"/>
    <property type="match status" value="1"/>
</dbReference>
<feature type="domain" description="Subtelomeric hrmA-associated cluster protein AFUB-079030/YDR124W-like helical bundle" evidence="2">
    <location>
        <begin position="212"/>
        <end position="328"/>
    </location>
</feature>
<dbReference type="Proteomes" id="UP000193685">
    <property type="component" value="Unassembled WGS sequence"/>
</dbReference>
<feature type="region of interest" description="Disordered" evidence="1">
    <location>
        <begin position="362"/>
        <end position="425"/>
    </location>
</feature>
<feature type="compositionally biased region" description="Polar residues" evidence="1">
    <location>
        <begin position="462"/>
        <end position="477"/>
    </location>
</feature>
<feature type="region of interest" description="Disordered" evidence="1">
    <location>
        <begin position="1"/>
        <end position="20"/>
    </location>
</feature>
<feature type="compositionally biased region" description="Low complexity" evidence="1">
    <location>
        <begin position="538"/>
        <end position="550"/>
    </location>
</feature>
<feature type="compositionally biased region" description="Low complexity" evidence="1">
    <location>
        <begin position="413"/>
        <end position="424"/>
    </location>
</feature>
<feature type="compositionally biased region" description="Polar residues" evidence="1">
    <location>
        <begin position="362"/>
        <end position="375"/>
    </location>
</feature>
<keyword evidence="4" id="KW-1185">Reference proteome</keyword>
<accession>A0A1Y2FX68</accession>
<dbReference type="STRING" id="56484.A0A1Y2FX68"/>
<evidence type="ECO:0000313" key="3">
    <source>
        <dbReference type="EMBL" id="ORY87894.1"/>
    </source>
</evidence>
<sequence length="568" mass="63655">MPRIPARSEPYASPPRRHRHYKAKRDQILRALEQASFINGSQFAILWVSARGETETFASDVFKQKLASWFTGEVIADARQTVLQAPPPPQPTAEQIKASELELMDQSPEQMTWKAPELAHSAMPTPSDGSFASPNGPPSYGYSERPALGQDLRRTSSVPPIPRSVHSVSMPEVPTLMSLRDRADNMHLDYSKAPTSGNVINPGNPDYRLLCVGDAEEVTTFLEARFRQLQQLVCKIVAKSWIKVLEPKKQTRFPYNKGDEAKPAWWPSNVRHKEPDHLMKPERISLLMTMLRFGKVPVSRLELATAETVALIPVDKIGMLREIYRVAKEEELVKAGELPSDHRIYVTTNVGSHASLDMEPTVQSNGVANDNLSHASHQREGSVTEASSARFLTPLTSPYMEAPAPTYPSMSLQQQHQQQQQPPQETSYYYHTAPYQARPHGSNYEGSYAPLRREEAPPASYNWPQSTSQHLQSNWHHQASAGEPFYPPLDHSQHHDDKARDLSHVRGSYLQRPTRHSSYMHPQLASFQAYINSDRHAGASLAQSATSSSADVGAQQHQQHGQDMTTYS</sequence>